<feature type="compositionally biased region" description="Basic residues" evidence="6">
    <location>
        <begin position="261"/>
        <end position="272"/>
    </location>
</feature>
<protein>
    <recommendedName>
        <fullName evidence="8">J domain-containing protein</fullName>
    </recommendedName>
</protein>
<organism evidence="9 10">
    <name type="scientific">Rhodosorus marinus</name>
    <dbReference type="NCBI Taxonomy" id="101924"/>
    <lineage>
        <taxon>Eukaryota</taxon>
        <taxon>Rhodophyta</taxon>
        <taxon>Stylonematophyceae</taxon>
        <taxon>Stylonematales</taxon>
        <taxon>Stylonemataceae</taxon>
        <taxon>Rhodosorus</taxon>
    </lineage>
</organism>
<accession>A0AAV8UME7</accession>
<comment type="caution">
    <text evidence="9">The sequence shown here is derived from an EMBL/GenBank/DDBJ whole genome shotgun (WGS) entry which is preliminary data.</text>
</comment>
<feature type="region of interest" description="Disordered" evidence="6">
    <location>
        <begin position="254"/>
        <end position="284"/>
    </location>
</feature>
<evidence type="ECO:0000256" key="2">
    <source>
        <dbReference type="ARBA" id="ARBA00022692"/>
    </source>
</evidence>
<dbReference type="AlphaFoldDB" id="A0AAV8UME7"/>
<dbReference type="PROSITE" id="PS50076">
    <property type="entry name" value="DNAJ_2"/>
    <property type="match status" value="1"/>
</dbReference>
<dbReference type="Pfam" id="PF00226">
    <property type="entry name" value="DnaJ"/>
    <property type="match status" value="1"/>
</dbReference>
<evidence type="ECO:0000259" key="8">
    <source>
        <dbReference type="PROSITE" id="PS50076"/>
    </source>
</evidence>
<dbReference type="InterPro" id="IPR044632">
    <property type="entry name" value="DNAJC25-like"/>
</dbReference>
<evidence type="ECO:0000313" key="10">
    <source>
        <dbReference type="Proteomes" id="UP001157974"/>
    </source>
</evidence>
<comment type="subcellular location">
    <subcellularLocation>
        <location evidence="1">Membrane</location>
        <topology evidence="1">Multi-pass membrane protein</topology>
    </subcellularLocation>
</comment>
<reference evidence="9 10" key="1">
    <citation type="journal article" date="2023" name="Nat. Commun.">
        <title>Origin of minicircular mitochondrial genomes in red algae.</title>
        <authorList>
            <person name="Lee Y."/>
            <person name="Cho C.H."/>
            <person name="Lee Y.M."/>
            <person name="Park S.I."/>
            <person name="Yang J.H."/>
            <person name="West J.A."/>
            <person name="Bhattacharya D."/>
            <person name="Yoon H.S."/>
        </authorList>
    </citation>
    <scope>NUCLEOTIDE SEQUENCE [LARGE SCALE GENOMIC DNA]</scope>
    <source>
        <strain evidence="9 10">CCMP1338</strain>
        <tissue evidence="9">Whole cell</tissue>
    </source>
</reference>
<evidence type="ECO:0000313" key="9">
    <source>
        <dbReference type="EMBL" id="KAJ8903204.1"/>
    </source>
</evidence>
<dbReference type="Gene3D" id="1.10.287.110">
    <property type="entry name" value="DnaJ domain"/>
    <property type="match status" value="1"/>
</dbReference>
<keyword evidence="5" id="KW-0143">Chaperone</keyword>
<evidence type="ECO:0000256" key="4">
    <source>
        <dbReference type="ARBA" id="ARBA00023136"/>
    </source>
</evidence>
<feature type="compositionally biased region" description="Pro residues" evidence="6">
    <location>
        <begin position="275"/>
        <end position="284"/>
    </location>
</feature>
<evidence type="ECO:0000256" key="1">
    <source>
        <dbReference type="ARBA" id="ARBA00004141"/>
    </source>
</evidence>
<sequence>MDTLFCGKENCYKVLGLKRDDAKASQIKKNYRNLSLEWHPDRNQSEEAKKEWLRLSNAYEILSNETKREEYHDFLDHPENWARGGIYAAQSEVGVVIFGLLAVATALHYLNMRLNHNRFVQRIKENSEFKESVARLVVAEKAADPKEAEKKLLEEIDFPKHVRKPRVLDLLPFQIVKLPYIIGKLCFDQIRWQVRYTWLKKEYTVDDEIIAIQMAMKLSEAQWEQVPEKEREEMIERQVWDNQKREEYLREKTIEQNRRGGGMRKRVNRMKKNYVPPPVMDGDM</sequence>
<dbReference type="PRINTS" id="PR00625">
    <property type="entry name" value="JDOMAIN"/>
</dbReference>
<evidence type="ECO:0000256" key="6">
    <source>
        <dbReference type="SAM" id="MobiDB-lite"/>
    </source>
</evidence>
<keyword evidence="2 7" id="KW-0812">Transmembrane</keyword>
<keyword evidence="3 7" id="KW-1133">Transmembrane helix</keyword>
<evidence type="ECO:0000256" key="7">
    <source>
        <dbReference type="SAM" id="Phobius"/>
    </source>
</evidence>
<gene>
    <name evidence="9" type="ORF">NDN08_004314</name>
</gene>
<evidence type="ECO:0000256" key="3">
    <source>
        <dbReference type="ARBA" id="ARBA00022989"/>
    </source>
</evidence>
<evidence type="ECO:0000256" key="5">
    <source>
        <dbReference type="ARBA" id="ARBA00023186"/>
    </source>
</evidence>
<dbReference type="GO" id="GO:0005789">
    <property type="term" value="C:endoplasmic reticulum membrane"/>
    <property type="evidence" value="ECO:0007669"/>
    <property type="project" value="TreeGrafter"/>
</dbReference>
<dbReference type="Proteomes" id="UP001157974">
    <property type="component" value="Unassembled WGS sequence"/>
</dbReference>
<dbReference type="EMBL" id="JAMWBK010000007">
    <property type="protein sequence ID" value="KAJ8903204.1"/>
    <property type="molecule type" value="Genomic_DNA"/>
</dbReference>
<dbReference type="PANTHER" id="PTHR44176:SF1">
    <property type="entry name" value="DNAJ HOMOLOG SUBFAMILY C MEMBER 25"/>
    <property type="match status" value="1"/>
</dbReference>
<name>A0AAV8UME7_9RHOD</name>
<dbReference type="InterPro" id="IPR001623">
    <property type="entry name" value="DnaJ_domain"/>
</dbReference>
<feature type="domain" description="J" evidence="8">
    <location>
        <begin position="10"/>
        <end position="75"/>
    </location>
</feature>
<dbReference type="GO" id="GO:0006457">
    <property type="term" value="P:protein folding"/>
    <property type="evidence" value="ECO:0007669"/>
    <property type="project" value="InterPro"/>
</dbReference>
<feature type="transmembrane region" description="Helical" evidence="7">
    <location>
        <begin position="93"/>
        <end position="112"/>
    </location>
</feature>
<dbReference type="InterPro" id="IPR036869">
    <property type="entry name" value="J_dom_sf"/>
</dbReference>
<dbReference type="SUPFAM" id="SSF46565">
    <property type="entry name" value="Chaperone J-domain"/>
    <property type="match status" value="1"/>
</dbReference>
<dbReference type="CDD" id="cd06257">
    <property type="entry name" value="DnaJ"/>
    <property type="match status" value="1"/>
</dbReference>
<dbReference type="SMART" id="SM00271">
    <property type="entry name" value="DnaJ"/>
    <property type="match status" value="1"/>
</dbReference>
<keyword evidence="10" id="KW-1185">Reference proteome</keyword>
<keyword evidence="4 7" id="KW-0472">Membrane</keyword>
<proteinExistence type="predicted"/>
<dbReference type="PANTHER" id="PTHR44176">
    <property type="entry name" value="DNAJ HOMOLOG SUBFAMILY C MEMBER 25"/>
    <property type="match status" value="1"/>
</dbReference>